<feature type="compositionally biased region" description="Polar residues" evidence="1">
    <location>
        <begin position="11"/>
        <end position="20"/>
    </location>
</feature>
<keyword evidence="3" id="KW-1185">Reference proteome</keyword>
<evidence type="ECO:0000313" key="2">
    <source>
        <dbReference type="EMBL" id="KAF2446820.1"/>
    </source>
</evidence>
<dbReference type="Proteomes" id="UP000799764">
    <property type="component" value="Unassembled WGS sequence"/>
</dbReference>
<evidence type="ECO:0000313" key="3">
    <source>
        <dbReference type="Proteomes" id="UP000799764"/>
    </source>
</evidence>
<name>A0A9P4PMM2_9PLEO</name>
<sequence>MRDNVPGTLARSRTPQSSHGTRPGFLDIHRARGRHCILRSLQCRQAAACVPWRGIRHATSPSLGRTLETDASAECQPSSNRLIPLLVVVSATCRFAATVDAFSPGRGRVLQNRRVRRETSEVVDMVSGAAYLQIGRPSSCAARWVVVPNEPRDMVWCALHRNND</sequence>
<protein>
    <submittedName>
        <fullName evidence="2">Uncharacterized protein</fullName>
    </submittedName>
</protein>
<gene>
    <name evidence="2" type="ORF">P171DRAFT_429768</name>
</gene>
<evidence type="ECO:0000256" key="1">
    <source>
        <dbReference type="SAM" id="MobiDB-lite"/>
    </source>
</evidence>
<reference evidence="2" key="1">
    <citation type="journal article" date="2020" name="Stud. Mycol.">
        <title>101 Dothideomycetes genomes: a test case for predicting lifestyles and emergence of pathogens.</title>
        <authorList>
            <person name="Haridas S."/>
            <person name="Albert R."/>
            <person name="Binder M."/>
            <person name="Bloem J."/>
            <person name="Labutti K."/>
            <person name="Salamov A."/>
            <person name="Andreopoulos B."/>
            <person name="Baker S."/>
            <person name="Barry K."/>
            <person name="Bills G."/>
            <person name="Bluhm B."/>
            <person name="Cannon C."/>
            <person name="Castanera R."/>
            <person name="Culley D."/>
            <person name="Daum C."/>
            <person name="Ezra D."/>
            <person name="Gonzalez J."/>
            <person name="Henrissat B."/>
            <person name="Kuo A."/>
            <person name="Liang C."/>
            <person name="Lipzen A."/>
            <person name="Lutzoni F."/>
            <person name="Magnuson J."/>
            <person name="Mondo S."/>
            <person name="Nolan M."/>
            <person name="Ohm R."/>
            <person name="Pangilinan J."/>
            <person name="Park H.-J."/>
            <person name="Ramirez L."/>
            <person name="Alfaro M."/>
            <person name="Sun H."/>
            <person name="Tritt A."/>
            <person name="Yoshinaga Y."/>
            <person name="Zwiers L.-H."/>
            <person name="Turgeon B."/>
            <person name="Goodwin S."/>
            <person name="Spatafora J."/>
            <person name="Crous P."/>
            <person name="Grigoriev I."/>
        </authorList>
    </citation>
    <scope>NUCLEOTIDE SEQUENCE</scope>
    <source>
        <strain evidence="2">CBS 690.94</strain>
    </source>
</reference>
<accession>A0A9P4PMM2</accession>
<proteinExistence type="predicted"/>
<dbReference type="EMBL" id="MU001497">
    <property type="protein sequence ID" value="KAF2446820.1"/>
    <property type="molecule type" value="Genomic_DNA"/>
</dbReference>
<dbReference type="AlphaFoldDB" id="A0A9P4PMM2"/>
<comment type="caution">
    <text evidence="2">The sequence shown here is derived from an EMBL/GenBank/DDBJ whole genome shotgun (WGS) entry which is preliminary data.</text>
</comment>
<organism evidence="2 3">
    <name type="scientific">Karstenula rhodostoma CBS 690.94</name>
    <dbReference type="NCBI Taxonomy" id="1392251"/>
    <lineage>
        <taxon>Eukaryota</taxon>
        <taxon>Fungi</taxon>
        <taxon>Dikarya</taxon>
        <taxon>Ascomycota</taxon>
        <taxon>Pezizomycotina</taxon>
        <taxon>Dothideomycetes</taxon>
        <taxon>Pleosporomycetidae</taxon>
        <taxon>Pleosporales</taxon>
        <taxon>Massarineae</taxon>
        <taxon>Didymosphaeriaceae</taxon>
        <taxon>Karstenula</taxon>
    </lineage>
</organism>
<feature type="region of interest" description="Disordered" evidence="1">
    <location>
        <begin position="1"/>
        <end position="24"/>
    </location>
</feature>